<keyword evidence="8" id="KW-0862">Zinc</keyword>
<keyword evidence="4 14" id="KW-0548">Nucleotidyltransferase</keyword>
<evidence type="ECO:0000259" key="13">
    <source>
        <dbReference type="SMART" id="SM00382"/>
    </source>
</evidence>
<keyword evidence="5" id="KW-0235">DNA replication</keyword>
<dbReference type="GO" id="GO:0009360">
    <property type="term" value="C:DNA polymerase III complex"/>
    <property type="evidence" value="ECO:0007669"/>
    <property type="project" value="InterPro"/>
</dbReference>
<dbReference type="Pfam" id="PF13177">
    <property type="entry name" value="DNA_pol3_delta2"/>
    <property type="match status" value="1"/>
</dbReference>
<dbReference type="PANTHER" id="PTHR11669">
    <property type="entry name" value="REPLICATION FACTOR C / DNA POLYMERASE III GAMMA-TAU SUBUNIT"/>
    <property type="match status" value="1"/>
</dbReference>
<dbReference type="EC" id="2.7.7.7" evidence="2"/>
<dbReference type="Gene3D" id="1.20.272.10">
    <property type="match status" value="1"/>
</dbReference>
<keyword evidence="15" id="KW-1185">Reference proteome</keyword>
<sequence>MAYIALYREWRPKTFDEVIGQDHIIRTLKNAIINNRIAHAYLFCGIRGTGKTSTAKIFAKALNCEKGPTPEPCNRCYICQGINSGRVMDVIEIDGASNRGIEEIRELRDKIKYPPSEGRYKVYIIDEVHMLTTEAFNALLKTLEEPPKHAIFILATTEPHKLPATILSRCQRFDFKRLSVRDIIRQMENILKENNIRAEARALETIARNAQGAMRDALSILDQCISYSDGAITCEVVSDILGTVNDETLFEFADSIIDNNPAGSLRVIEDIIIKGKDIHQFVKDLIHHFRNLMICKVSDRAEDLVELPAEIIEDLKAQGKRISLEYIIWILNVLSSAERDTRWSAHPRIVLEMAVIKLTRPRLDDSTEGILERLRMLEEKLEAGIPPESDKKSGNVKTASSQSLKTANFPGKSESGTSSRGSKTSERVRTAGIPSEGGETSERTKTEDAGETGARSTRNSSDSVRAAGRNQGGPDEARKTEPEISLEDVKAAWKNIITKIKTEKISLYSILTEGRALPKRIYGGSNIEIGIKGYEGHKGIVEREKGYIETLLKDEVGRPLSINFVLEESAADNTAKPVGKKKP</sequence>
<dbReference type="CDD" id="cd00009">
    <property type="entry name" value="AAA"/>
    <property type="match status" value="1"/>
</dbReference>
<dbReference type="FunFam" id="1.10.8.60:FF:000013">
    <property type="entry name" value="DNA polymerase III subunit gamma/tau"/>
    <property type="match status" value="1"/>
</dbReference>
<dbReference type="Gene3D" id="1.10.8.60">
    <property type="match status" value="1"/>
</dbReference>
<keyword evidence="7" id="KW-0547">Nucleotide-binding</keyword>
<dbReference type="SMART" id="SM00382">
    <property type="entry name" value="AAA"/>
    <property type="match status" value="1"/>
</dbReference>
<keyword evidence="9" id="KW-0067">ATP-binding</keyword>
<proteinExistence type="inferred from homology"/>
<dbReference type="GO" id="GO:0003677">
    <property type="term" value="F:DNA binding"/>
    <property type="evidence" value="ECO:0007669"/>
    <property type="project" value="InterPro"/>
</dbReference>
<evidence type="ECO:0000256" key="10">
    <source>
        <dbReference type="ARBA" id="ARBA00022932"/>
    </source>
</evidence>
<dbReference type="Gene3D" id="3.40.50.300">
    <property type="entry name" value="P-loop containing nucleotide triphosphate hydrolases"/>
    <property type="match status" value="1"/>
</dbReference>
<evidence type="ECO:0000256" key="6">
    <source>
        <dbReference type="ARBA" id="ARBA00022723"/>
    </source>
</evidence>
<evidence type="ECO:0000256" key="7">
    <source>
        <dbReference type="ARBA" id="ARBA00022741"/>
    </source>
</evidence>
<dbReference type="InterPro" id="IPR012763">
    <property type="entry name" value="DNA_pol_III_sug/sutau_N"/>
</dbReference>
<evidence type="ECO:0000256" key="9">
    <source>
        <dbReference type="ARBA" id="ARBA00022840"/>
    </source>
</evidence>
<dbReference type="Proteomes" id="UP000662904">
    <property type="component" value="Chromosome"/>
</dbReference>
<evidence type="ECO:0000256" key="1">
    <source>
        <dbReference type="ARBA" id="ARBA00006360"/>
    </source>
</evidence>
<protein>
    <recommendedName>
        <fullName evidence="2">DNA-directed DNA polymerase</fullName>
        <ecNumber evidence="2">2.7.7.7</ecNumber>
    </recommendedName>
</protein>
<dbReference type="InterPro" id="IPR008921">
    <property type="entry name" value="DNA_pol3_clamp-load_cplx_C"/>
</dbReference>
<dbReference type="GO" id="GO:0005524">
    <property type="term" value="F:ATP binding"/>
    <property type="evidence" value="ECO:0007669"/>
    <property type="project" value="UniProtKB-KW"/>
</dbReference>
<organism evidence="14 15">
    <name type="scientific">Koleobacter methoxysyntrophicus</name>
    <dbReference type="NCBI Taxonomy" id="2751313"/>
    <lineage>
        <taxon>Bacteria</taxon>
        <taxon>Bacillati</taxon>
        <taxon>Bacillota</taxon>
        <taxon>Clostridia</taxon>
        <taxon>Koleobacterales</taxon>
        <taxon>Koleobacteraceae</taxon>
        <taxon>Koleobacter</taxon>
    </lineage>
</organism>
<dbReference type="InterPro" id="IPR050238">
    <property type="entry name" value="DNA_Rep/Repair_Clamp_Loader"/>
</dbReference>
<evidence type="ECO:0000256" key="11">
    <source>
        <dbReference type="ARBA" id="ARBA00049244"/>
    </source>
</evidence>
<evidence type="ECO:0000256" key="12">
    <source>
        <dbReference type="SAM" id="MobiDB-lite"/>
    </source>
</evidence>
<dbReference type="Pfam" id="PF22608">
    <property type="entry name" value="DNAX_ATPase_lid"/>
    <property type="match status" value="1"/>
</dbReference>
<evidence type="ECO:0000256" key="3">
    <source>
        <dbReference type="ARBA" id="ARBA00022679"/>
    </source>
</evidence>
<dbReference type="GO" id="GO:0003887">
    <property type="term" value="F:DNA-directed DNA polymerase activity"/>
    <property type="evidence" value="ECO:0007669"/>
    <property type="project" value="UniProtKB-KW"/>
</dbReference>
<dbReference type="EMBL" id="CP059066">
    <property type="protein sequence ID" value="QSQ08585.1"/>
    <property type="molecule type" value="Genomic_DNA"/>
</dbReference>
<evidence type="ECO:0000313" key="14">
    <source>
        <dbReference type="EMBL" id="QSQ08585.1"/>
    </source>
</evidence>
<comment type="catalytic activity">
    <reaction evidence="11">
        <text>DNA(n) + a 2'-deoxyribonucleoside 5'-triphosphate = DNA(n+1) + diphosphate</text>
        <dbReference type="Rhea" id="RHEA:22508"/>
        <dbReference type="Rhea" id="RHEA-COMP:17339"/>
        <dbReference type="Rhea" id="RHEA-COMP:17340"/>
        <dbReference type="ChEBI" id="CHEBI:33019"/>
        <dbReference type="ChEBI" id="CHEBI:61560"/>
        <dbReference type="ChEBI" id="CHEBI:173112"/>
        <dbReference type="EC" id="2.7.7.7"/>
    </reaction>
</comment>
<feature type="compositionally biased region" description="Polar residues" evidence="12">
    <location>
        <begin position="454"/>
        <end position="463"/>
    </location>
</feature>
<evidence type="ECO:0000256" key="4">
    <source>
        <dbReference type="ARBA" id="ARBA00022695"/>
    </source>
</evidence>
<dbReference type="SUPFAM" id="SSF48019">
    <property type="entry name" value="post-AAA+ oligomerization domain-like"/>
    <property type="match status" value="1"/>
</dbReference>
<feature type="compositionally biased region" description="Polar residues" evidence="12">
    <location>
        <begin position="395"/>
        <end position="406"/>
    </location>
</feature>
<comment type="similarity">
    <text evidence="1">Belongs to the DnaX/STICHEL family.</text>
</comment>
<reference evidence="14" key="1">
    <citation type="submission" date="2020-07" db="EMBL/GenBank/DDBJ databases">
        <title>Koleobacter methoxysyntrophicus gen. nov., sp. nov., a novel anaerobic bacterium isolated from deep subsurface oil field and proposal of Koleobacterales ord. nov. in the phylum Firmicutes.</title>
        <authorList>
            <person name="Sakamoto S."/>
            <person name="Tamaki H."/>
        </authorList>
    </citation>
    <scope>NUCLEOTIDE SEQUENCE</scope>
    <source>
        <strain evidence="14">NRmbB1</strain>
    </source>
</reference>
<evidence type="ECO:0000256" key="5">
    <source>
        <dbReference type="ARBA" id="ARBA00022705"/>
    </source>
</evidence>
<dbReference type="KEGG" id="kme:H0A61_00912"/>
<name>A0A8A0RJS4_9FIRM</name>
<feature type="domain" description="AAA+ ATPase" evidence="13">
    <location>
        <begin position="37"/>
        <end position="179"/>
    </location>
</feature>
<gene>
    <name evidence="14" type="primary">dnaX_2</name>
    <name evidence="14" type="ORF">H0A61_00912</name>
</gene>
<dbReference type="CDD" id="cd18137">
    <property type="entry name" value="HLD_clamp_pol_III_gamma_tau"/>
    <property type="match status" value="1"/>
</dbReference>
<dbReference type="PANTHER" id="PTHR11669:SF0">
    <property type="entry name" value="PROTEIN STICHEL-LIKE 2"/>
    <property type="match status" value="1"/>
</dbReference>
<evidence type="ECO:0000313" key="15">
    <source>
        <dbReference type="Proteomes" id="UP000662904"/>
    </source>
</evidence>
<dbReference type="NCBIfam" id="TIGR02397">
    <property type="entry name" value="dnaX_nterm"/>
    <property type="match status" value="1"/>
</dbReference>
<dbReference type="NCBIfam" id="NF004046">
    <property type="entry name" value="PRK05563.1"/>
    <property type="match status" value="1"/>
</dbReference>
<feature type="compositionally biased region" description="Basic and acidic residues" evidence="12">
    <location>
        <begin position="382"/>
        <end position="393"/>
    </location>
</feature>
<accession>A0A8A0RJS4</accession>
<dbReference type="SUPFAM" id="SSF52540">
    <property type="entry name" value="P-loop containing nucleoside triphosphate hydrolases"/>
    <property type="match status" value="1"/>
</dbReference>
<dbReference type="FunFam" id="3.40.50.300:FF:000014">
    <property type="entry name" value="DNA polymerase III subunit gamma/tau"/>
    <property type="match status" value="1"/>
</dbReference>
<dbReference type="AlphaFoldDB" id="A0A8A0RJS4"/>
<dbReference type="InterPro" id="IPR027417">
    <property type="entry name" value="P-loop_NTPase"/>
</dbReference>
<dbReference type="Pfam" id="PF12169">
    <property type="entry name" value="DNA_pol3_gamma3"/>
    <property type="match status" value="1"/>
</dbReference>
<dbReference type="InterPro" id="IPR003593">
    <property type="entry name" value="AAA+_ATPase"/>
</dbReference>
<keyword evidence="10" id="KW-0239">DNA-directed DNA polymerase</keyword>
<evidence type="ECO:0000256" key="2">
    <source>
        <dbReference type="ARBA" id="ARBA00012417"/>
    </source>
</evidence>
<dbReference type="GO" id="GO:0046872">
    <property type="term" value="F:metal ion binding"/>
    <property type="evidence" value="ECO:0007669"/>
    <property type="project" value="UniProtKB-KW"/>
</dbReference>
<keyword evidence="3 14" id="KW-0808">Transferase</keyword>
<dbReference type="InterPro" id="IPR045085">
    <property type="entry name" value="HLD_clamp_pol_III_gamma_tau"/>
</dbReference>
<dbReference type="InterPro" id="IPR022754">
    <property type="entry name" value="DNA_pol_III_gamma-3"/>
</dbReference>
<dbReference type="GO" id="GO:0006261">
    <property type="term" value="P:DNA-templated DNA replication"/>
    <property type="evidence" value="ECO:0007669"/>
    <property type="project" value="TreeGrafter"/>
</dbReference>
<feature type="region of interest" description="Disordered" evidence="12">
    <location>
        <begin position="382"/>
        <end position="483"/>
    </location>
</feature>
<keyword evidence="6" id="KW-0479">Metal-binding</keyword>
<evidence type="ECO:0000256" key="8">
    <source>
        <dbReference type="ARBA" id="ARBA00022833"/>
    </source>
</evidence>